<dbReference type="InterPro" id="IPR053793">
    <property type="entry name" value="PB1-like"/>
</dbReference>
<accession>A0A376B981</accession>
<feature type="region of interest" description="Disordered" evidence="1">
    <location>
        <begin position="1"/>
        <end position="58"/>
    </location>
</feature>
<evidence type="ECO:0000313" key="4">
    <source>
        <dbReference type="Proteomes" id="UP000262825"/>
    </source>
</evidence>
<dbReference type="CDD" id="cd05992">
    <property type="entry name" value="PB1"/>
    <property type="match status" value="1"/>
</dbReference>
<dbReference type="Pfam" id="PF00564">
    <property type="entry name" value="PB1"/>
    <property type="match status" value="1"/>
</dbReference>
<dbReference type="Proteomes" id="UP000262825">
    <property type="component" value="Unassembled WGS sequence"/>
</dbReference>
<dbReference type="PANTHER" id="PTHR47339">
    <property type="entry name" value="CELL DIVISION CONTROL PROTEIN 24"/>
    <property type="match status" value="1"/>
</dbReference>
<dbReference type="GO" id="GO:0005634">
    <property type="term" value="C:nucleus"/>
    <property type="evidence" value="ECO:0007669"/>
    <property type="project" value="TreeGrafter"/>
</dbReference>
<name>A0A376B981_9ASCO</name>
<protein>
    <recommendedName>
        <fullName evidence="2">PB1 domain-containing protein</fullName>
    </recommendedName>
</protein>
<dbReference type="InterPro" id="IPR053026">
    <property type="entry name" value="CDC42_GEF"/>
</dbReference>
<dbReference type="GO" id="GO:0030010">
    <property type="term" value="P:establishment of cell polarity"/>
    <property type="evidence" value="ECO:0007669"/>
    <property type="project" value="TreeGrafter"/>
</dbReference>
<sequence length="171" mass="19066">MSSLNGFQVGTGTNNSNSSTINVNNSNGLQTRLSSSGSSNRHISDVLPKNSTNSSSATLSNFEHELKLITENNNNNNDIGYKNSIPDNAIMCRISFNEDAKVTIMIPKNVPFDTLFKTIQRKVSHIGNMKKIKYQDEDGDFVNMQSEDDWEVAKEMLDDNNEYTLNVTAYT</sequence>
<dbReference type="Gene3D" id="3.10.20.90">
    <property type="entry name" value="Phosphatidylinositol 3-kinase Catalytic Subunit, Chain A, domain 1"/>
    <property type="match status" value="1"/>
</dbReference>
<dbReference type="GO" id="GO:0043332">
    <property type="term" value="C:mating projection tip"/>
    <property type="evidence" value="ECO:0007669"/>
    <property type="project" value="TreeGrafter"/>
</dbReference>
<dbReference type="GO" id="GO:0031106">
    <property type="term" value="P:septin ring organization"/>
    <property type="evidence" value="ECO:0007669"/>
    <property type="project" value="TreeGrafter"/>
</dbReference>
<feature type="compositionally biased region" description="Polar residues" evidence="1">
    <location>
        <begin position="29"/>
        <end position="41"/>
    </location>
</feature>
<dbReference type="EMBL" id="UFAJ01000613">
    <property type="protein sequence ID" value="SSD61225.1"/>
    <property type="molecule type" value="Genomic_DNA"/>
</dbReference>
<evidence type="ECO:0000256" key="1">
    <source>
        <dbReference type="SAM" id="MobiDB-lite"/>
    </source>
</evidence>
<feature type="compositionally biased region" description="Low complexity" evidence="1">
    <location>
        <begin position="10"/>
        <end position="28"/>
    </location>
</feature>
<proteinExistence type="predicted"/>
<evidence type="ECO:0000313" key="3">
    <source>
        <dbReference type="EMBL" id="SSD61225.1"/>
    </source>
</evidence>
<keyword evidence="4" id="KW-1185">Reference proteome</keyword>
<dbReference type="VEuPathDB" id="FungiDB:SCODWIG_02986"/>
<dbReference type="PANTHER" id="PTHR47339:SF1">
    <property type="entry name" value="CELL DIVISION CONTROL PROTEIN 24"/>
    <property type="match status" value="1"/>
</dbReference>
<dbReference type="GO" id="GO:0005737">
    <property type="term" value="C:cytoplasm"/>
    <property type="evidence" value="ECO:0007669"/>
    <property type="project" value="TreeGrafter"/>
</dbReference>
<evidence type="ECO:0000259" key="2">
    <source>
        <dbReference type="PROSITE" id="PS51745"/>
    </source>
</evidence>
<dbReference type="PROSITE" id="PS51745">
    <property type="entry name" value="PB1"/>
    <property type="match status" value="1"/>
</dbReference>
<dbReference type="InterPro" id="IPR000270">
    <property type="entry name" value="PB1_dom"/>
</dbReference>
<gene>
    <name evidence="3" type="ORF">SCODWIG_02986</name>
</gene>
<dbReference type="SUPFAM" id="SSF54277">
    <property type="entry name" value="CAD &amp; PB1 domains"/>
    <property type="match status" value="1"/>
</dbReference>
<organism evidence="3 4">
    <name type="scientific">Saccharomycodes ludwigii</name>
    <dbReference type="NCBI Taxonomy" id="36035"/>
    <lineage>
        <taxon>Eukaryota</taxon>
        <taxon>Fungi</taxon>
        <taxon>Dikarya</taxon>
        <taxon>Ascomycota</taxon>
        <taxon>Saccharomycotina</taxon>
        <taxon>Saccharomycetes</taxon>
        <taxon>Saccharomycodales</taxon>
        <taxon>Saccharomycodaceae</taxon>
        <taxon>Saccharomycodes</taxon>
    </lineage>
</organism>
<dbReference type="SMART" id="SM00666">
    <property type="entry name" value="PB1"/>
    <property type="match status" value="1"/>
</dbReference>
<reference evidence="4" key="1">
    <citation type="submission" date="2018-06" db="EMBL/GenBank/DDBJ databases">
        <authorList>
            <person name="Guldener U."/>
        </authorList>
    </citation>
    <scope>NUCLEOTIDE SEQUENCE [LARGE SCALE GENOMIC DNA]</scope>
    <source>
        <strain evidence="4">UTAD17</strain>
    </source>
</reference>
<dbReference type="GO" id="GO:0000935">
    <property type="term" value="C:division septum"/>
    <property type="evidence" value="ECO:0007669"/>
    <property type="project" value="TreeGrafter"/>
</dbReference>
<dbReference type="AlphaFoldDB" id="A0A376B981"/>
<feature type="domain" description="PB1" evidence="2">
    <location>
        <begin position="89"/>
        <end position="170"/>
    </location>
</feature>